<dbReference type="Pfam" id="PF00132">
    <property type="entry name" value="Hexapep"/>
    <property type="match status" value="1"/>
</dbReference>
<keyword evidence="1" id="KW-0444">Lipid biosynthesis</keyword>
<evidence type="ECO:0000256" key="7">
    <source>
        <dbReference type="ARBA" id="ARBA00023315"/>
    </source>
</evidence>
<organism evidence="9 10">
    <name type="scientific">Pseudomonas fluorescens</name>
    <dbReference type="NCBI Taxonomy" id="294"/>
    <lineage>
        <taxon>Bacteria</taxon>
        <taxon>Pseudomonadati</taxon>
        <taxon>Pseudomonadota</taxon>
        <taxon>Gammaproteobacteria</taxon>
        <taxon>Pseudomonadales</taxon>
        <taxon>Pseudomonadaceae</taxon>
        <taxon>Pseudomonas</taxon>
    </lineage>
</organism>
<dbReference type="GO" id="GO:0000271">
    <property type="term" value="P:polysaccharide biosynthetic process"/>
    <property type="evidence" value="ECO:0007669"/>
    <property type="project" value="InterPro"/>
</dbReference>
<dbReference type="InterPro" id="IPR029044">
    <property type="entry name" value="Nucleotide-diphossugar_trans"/>
</dbReference>
<keyword evidence="3" id="KW-0441">Lipid A biosynthesis</keyword>
<evidence type="ECO:0000313" key="10">
    <source>
        <dbReference type="Proteomes" id="UP000285378"/>
    </source>
</evidence>
<dbReference type="Pfam" id="PF05159">
    <property type="entry name" value="Capsule_synth"/>
    <property type="match status" value="1"/>
</dbReference>
<evidence type="ECO:0000256" key="2">
    <source>
        <dbReference type="ARBA" id="ARBA00022519"/>
    </source>
</evidence>
<reference evidence="9 10" key="1">
    <citation type="submission" date="2016-10" db="EMBL/GenBank/DDBJ databases">
        <title>Comparative genome analysis of multiple Pseudomonas spp. focuses on biocontrol and plant growth promoting traits.</title>
        <authorList>
            <person name="Tao X.-Y."/>
            <person name="Taylor C.G."/>
        </authorList>
    </citation>
    <scope>NUCLEOTIDE SEQUENCE [LARGE SCALE GENOMIC DNA]</scope>
    <source>
        <strain evidence="9 10">28B5</strain>
    </source>
</reference>
<dbReference type="Gene3D" id="3.40.50.12580">
    <property type="match status" value="1"/>
</dbReference>
<dbReference type="InterPro" id="IPR018357">
    <property type="entry name" value="Hexapep_transf_CS"/>
</dbReference>
<dbReference type="SUPFAM" id="SSF53448">
    <property type="entry name" value="Nucleotide-diphospho-sugar transferases"/>
    <property type="match status" value="2"/>
</dbReference>
<dbReference type="Gene3D" id="3.90.550.10">
    <property type="entry name" value="Spore Coat Polysaccharide Biosynthesis Protein SpsA, Chain A"/>
    <property type="match status" value="2"/>
</dbReference>
<dbReference type="InterPro" id="IPR050834">
    <property type="entry name" value="Glycosyltransf_2"/>
</dbReference>
<dbReference type="InterPro" id="IPR001451">
    <property type="entry name" value="Hexapep"/>
</dbReference>
<protein>
    <recommendedName>
        <fullName evidence="8">Glycosyltransferase 2-like domain-containing protein</fullName>
    </recommendedName>
</protein>
<keyword evidence="2" id="KW-0472">Membrane</keyword>
<dbReference type="CDD" id="cd04186">
    <property type="entry name" value="GT_2_like_c"/>
    <property type="match status" value="1"/>
</dbReference>
<evidence type="ECO:0000259" key="8">
    <source>
        <dbReference type="Pfam" id="PF00535"/>
    </source>
</evidence>
<proteinExistence type="predicted"/>
<keyword evidence="6" id="KW-0443">Lipid metabolism</keyword>
<dbReference type="InterPro" id="IPR007833">
    <property type="entry name" value="Capsule_polysaccharide_synth"/>
</dbReference>
<dbReference type="PROSITE" id="PS00101">
    <property type="entry name" value="HEXAPEP_TRANSFERASES"/>
    <property type="match status" value="1"/>
</dbReference>
<evidence type="ECO:0000313" key="9">
    <source>
        <dbReference type="EMBL" id="RON77845.1"/>
    </source>
</evidence>
<dbReference type="GO" id="GO:0016746">
    <property type="term" value="F:acyltransferase activity"/>
    <property type="evidence" value="ECO:0007669"/>
    <property type="project" value="UniProtKB-KW"/>
</dbReference>
<name>A0A423M6P9_PSEFL</name>
<accession>A0A423M6P9</accession>
<dbReference type="InterPro" id="IPR043148">
    <property type="entry name" value="TagF_C"/>
</dbReference>
<keyword evidence="5" id="KW-0677">Repeat</keyword>
<dbReference type="RefSeq" id="WP_123453092.1">
    <property type="nucleotide sequence ID" value="NZ_MOBX01000015.1"/>
</dbReference>
<evidence type="ECO:0000256" key="4">
    <source>
        <dbReference type="ARBA" id="ARBA00022679"/>
    </source>
</evidence>
<dbReference type="Gene3D" id="2.160.10.10">
    <property type="entry name" value="Hexapeptide repeat proteins"/>
    <property type="match status" value="1"/>
</dbReference>
<keyword evidence="2" id="KW-0997">Cell inner membrane</keyword>
<dbReference type="Pfam" id="PF00535">
    <property type="entry name" value="Glycos_transf_2"/>
    <property type="match status" value="2"/>
</dbReference>
<dbReference type="OrthoDB" id="9771846at2"/>
<dbReference type="InterPro" id="IPR001173">
    <property type="entry name" value="Glyco_trans_2-like"/>
</dbReference>
<gene>
    <name evidence="9" type="ORF">BK670_21590</name>
</gene>
<dbReference type="PANTHER" id="PTHR43685:SF2">
    <property type="entry name" value="GLYCOSYLTRANSFERASE 2-LIKE DOMAIN-CONTAINING PROTEIN"/>
    <property type="match status" value="1"/>
</dbReference>
<evidence type="ECO:0000256" key="1">
    <source>
        <dbReference type="ARBA" id="ARBA00022516"/>
    </source>
</evidence>
<dbReference type="Proteomes" id="UP000285378">
    <property type="component" value="Unassembled WGS sequence"/>
</dbReference>
<keyword evidence="7" id="KW-0012">Acyltransferase</keyword>
<evidence type="ECO:0000256" key="6">
    <source>
        <dbReference type="ARBA" id="ARBA00023098"/>
    </source>
</evidence>
<keyword evidence="2" id="KW-1003">Cell membrane</keyword>
<sequence>MLKIGNAAVADTVRFHVDETAECIIGDGVELRDNVVIECGAGGYLNIASGAVINYGTWINGSGKVTIGKDVLIAPNVSITSSTHRYDLRAPIKDQGLRLASVCIGDDVWIGANSSVLAGVEIGRGAIIAANSVVKFNVPADSIAAGDPAVKVASRKYKRVVFYTLPLILRDRPTLFSSIVDVYLPLANKFADEGWECIFVGSDELKAEYPDFRHAWISPGIYNCDYSQSAHPDWLNDWKCLLNKEPLAFHDQFVGLLVDNVEPDLVFCWNYDGSLETACAAKDVPLIFNELGMLRAPNPMAYYSDVRGVNVRSGFSAEFAEYQQQSGSLPTDAARERLAEMEESYRFQGSTRIPTALILLQVQDDSNIIMGSPFASMAEYVKHVLATVADSPYKVIVKPHPLDDVPDLPEHVQIANKEESIAELIACADVVFTINSSAGFEAALAGKTVYVLGSAPYSGTGLVIDVEHPQDLPELWQTNGATAPCSTELRAQVLDFAQSHYFLTAAQFNEPSAHLARLARTVAVDPVRNTFDPDLESYRQQSYITWLEAKVQEAQGELATLNGIYLATQGELSNVRDELLLTNNQISDLNDKLTTVLDDRYLDDNDELVEIQRQLLLEQEQLNLQIASCKSEIDVLKHDLYQIYISKSWRMTRPFRGVRKVLLRGYWKLRSIQTNPRVVLRPIYQKLPFLIGVRMRLRNLANAARAKMMRAINSRNNLKALQTIADRRFGYTHSSRVSDVQPLIDVSIVTYNSSKWVEGFFASLKAQDYPLQKLNLCFVDNGSKDCTVKDLQRWKAQLGAELAGFEVIQGDNVGFGLGHDRAIKTGDSEYVLISNIDIVFAHDSIAKVVAAANADTAGAVGTWELRQAPYEHPKYYDPVTHETNWSSHACILIRRSAYAKVGGYEHEIFMYGEDVELSYRLRSYGYLLKYCPSAVVYHYTYEHENHVKPIQFAGSTLANAYLRLRYGDFCDKFGGLALQIALLFRPEAYAGARRDLIGNIGKIVRKAPHFLSGKGSSKEAGFPFRGFDYEMTRDGAFWAIGEPLEHAPLVTIVTRTYRNRNEFLRQAIISVLNQTYPNVELVVVEDGGETMKGVVGEFQSPDGREIRFYGMDKVGRSVTGNYGLEMAKGEYCMFLDDDDLLFSDHVEVLVAALSKNSQSVAAYSLAMEVGTIVGADGRYTELSHETPSYYKHEYDYNILLDHNFIPIQSLLFQRALYLQRGGFETDMSNLEDWNLWLRYGYGNIFSYVAKTTSLFRTPADPNVRLERHKLLHEAYHTAKDRAAKSCEGYRTVN</sequence>
<keyword evidence="4" id="KW-0808">Transferase</keyword>
<dbReference type="CDD" id="cd04647">
    <property type="entry name" value="LbH_MAT_like"/>
    <property type="match status" value="1"/>
</dbReference>
<dbReference type="SUPFAM" id="SSF51161">
    <property type="entry name" value="Trimeric LpxA-like enzymes"/>
    <property type="match status" value="1"/>
</dbReference>
<evidence type="ECO:0000256" key="5">
    <source>
        <dbReference type="ARBA" id="ARBA00022737"/>
    </source>
</evidence>
<dbReference type="EMBL" id="MOBX01000015">
    <property type="protein sequence ID" value="RON77845.1"/>
    <property type="molecule type" value="Genomic_DNA"/>
</dbReference>
<dbReference type="InterPro" id="IPR011004">
    <property type="entry name" value="Trimer_LpxA-like_sf"/>
</dbReference>
<comment type="caution">
    <text evidence="9">The sequence shown here is derived from an EMBL/GenBank/DDBJ whole genome shotgun (WGS) entry which is preliminary data.</text>
</comment>
<feature type="domain" description="Glycosyltransferase 2-like" evidence="8">
    <location>
        <begin position="1058"/>
        <end position="1168"/>
    </location>
</feature>
<dbReference type="GO" id="GO:0015774">
    <property type="term" value="P:polysaccharide transport"/>
    <property type="evidence" value="ECO:0007669"/>
    <property type="project" value="InterPro"/>
</dbReference>
<dbReference type="GO" id="GO:0016020">
    <property type="term" value="C:membrane"/>
    <property type="evidence" value="ECO:0007669"/>
    <property type="project" value="GOC"/>
</dbReference>
<dbReference type="PANTHER" id="PTHR43685">
    <property type="entry name" value="GLYCOSYLTRANSFERASE"/>
    <property type="match status" value="1"/>
</dbReference>
<feature type="domain" description="Glycosyltransferase 2-like" evidence="8">
    <location>
        <begin position="746"/>
        <end position="875"/>
    </location>
</feature>
<dbReference type="GO" id="GO:0009245">
    <property type="term" value="P:lipid A biosynthetic process"/>
    <property type="evidence" value="ECO:0007669"/>
    <property type="project" value="UniProtKB-KW"/>
</dbReference>
<evidence type="ECO:0000256" key="3">
    <source>
        <dbReference type="ARBA" id="ARBA00022556"/>
    </source>
</evidence>